<dbReference type="Proteomes" id="UP001199916">
    <property type="component" value="Unassembled WGS sequence"/>
</dbReference>
<dbReference type="RefSeq" id="WP_233695837.1">
    <property type="nucleotide sequence ID" value="NZ_JAJNBZ010000002.1"/>
</dbReference>
<dbReference type="InterPro" id="IPR036995">
    <property type="entry name" value="MPG_sf"/>
</dbReference>
<dbReference type="InterPro" id="IPR003180">
    <property type="entry name" value="MPG"/>
</dbReference>
<reference evidence="7 8" key="1">
    <citation type="submission" date="2021-11" db="EMBL/GenBank/DDBJ databases">
        <title>Draft genome sequence of Paenibacillus profundus YoMME, a new Gram-positive bacteria with exoelectrogenic properties.</title>
        <authorList>
            <person name="Hubenova Y."/>
            <person name="Hubenova E."/>
            <person name="Manasiev Y."/>
            <person name="Peykov S."/>
            <person name="Mitov M."/>
        </authorList>
    </citation>
    <scope>NUCLEOTIDE SEQUENCE [LARGE SCALE GENOMIC DNA]</scope>
    <source>
        <strain evidence="7 8">YoMME</strain>
    </source>
</reference>
<evidence type="ECO:0000313" key="8">
    <source>
        <dbReference type="Proteomes" id="UP001199916"/>
    </source>
</evidence>
<name>A0ABS8YE51_9BACL</name>
<dbReference type="Pfam" id="PF02245">
    <property type="entry name" value="Pur_DNA_glyco"/>
    <property type="match status" value="1"/>
</dbReference>
<keyword evidence="2 5" id="KW-0227">DNA damage</keyword>
<sequence>MTEEVNRGAEQVEDSTGPTFFVPLPPDGRYSRGTYQHDAVTLAMMMLGSVLVRRTEAGIIRSRIVETEAYAGPEDKGCHAYNGRRTARTETMFHDGGTAYVYFIYGMYHCLNVVANATDKPEAVLIRAIAPLTDDDEARMKQFRRIRSRKAADLCNGPGKLCQALQIDKQCNGIDMMHSDDLWMEGGTWPGADRIVCAPRINIPYAQEYESKLWRFYVQDDPYVSVNDKQAVPLTAAWSALYEAE</sequence>
<dbReference type="PANTHER" id="PTHR10429:SF0">
    <property type="entry name" value="DNA-3-METHYLADENINE GLYCOSYLASE"/>
    <property type="match status" value="1"/>
</dbReference>
<accession>A0ABS8YE51</accession>
<evidence type="ECO:0000313" key="7">
    <source>
        <dbReference type="EMBL" id="MCE5168615.1"/>
    </source>
</evidence>
<proteinExistence type="inferred from homology"/>
<dbReference type="Gene3D" id="3.10.300.10">
    <property type="entry name" value="Methylpurine-DNA glycosylase (MPG)"/>
    <property type="match status" value="1"/>
</dbReference>
<evidence type="ECO:0000256" key="2">
    <source>
        <dbReference type="ARBA" id="ARBA00022763"/>
    </source>
</evidence>
<comment type="similarity">
    <text evidence="1 5">Belongs to the DNA glycosylase MPG family.</text>
</comment>
<comment type="caution">
    <text evidence="7">The sequence shown here is derived from an EMBL/GenBank/DDBJ whole genome shotgun (WGS) entry which is preliminary data.</text>
</comment>
<feature type="region of interest" description="Disordered" evidence="6">
    <location>
        <begin position="1"/>
        <end position="25"/>
    </location>
</feature>
<evidence type="ECO:0000256" key="3">
    <source>
        <dbReference type="ARBA" id="ARBA00022801"/>
    </source>
</evidence>
<evidence type="ECO:0000256" key="5">
    <source>
        <dbReference type="HAMAP-Rule" id="MF_00527"/>
    </source>
</evidence>
<dbReference type="PANTHER" id="PTHR10429">
    <property type="entry name" value="DNA-3-METHYLADENINE GLYCOSYLASE"/>
    <property type="match status" value="1"/>
</dbReference>
<evidence type="ECO:0000256" key="4">
    <source>
        <dbReference type="ARBA" id="ARBA00023204"/>
    </source>
</evidence>
<keyword evidence="4 5" id="KW-0234">DNA repair</keyword>
<dbReference type="EMBL" id="JAJNBZ010000002">
    <property type="protein sequence ID" value="MCE5168615.1"/>
    <property type="molecule type" value="Genomic_DNA"/>
</dbReference>
<dbReference type="InterPro" id="IPR011034">
    <property type="entry name" value="Formyl_transferase-like_C_sf"/>
</dbReference>
<dbReference type="CDD" id="cd00540">
    <property type="entry name" value="AAG"/>
    <property type="match status" value="1"/>
</dbReference>
<gene>
    <name evidence="7" type="ORF">LQV63_04720</name>
</gene>
<evidence type="ECO:0000256" key="6">
    <source>
        <dbReference type="SAM" id="MobiDB-lite"/>
    </source>
</evidence>
<keyword evidence="8" id="KW-1185">Reference proteome</keyword>
<organism evidence="7 8">
    <name type="scientific">Paenibacillus profundus</name>
    <dbReference type="NCBI Taxonomy" id="1173085"/>
    <lineage>
        <taxon>Bacteria</taxon>
        <taxon>Bacillati</taxon>
        <taxon>Bacillota</taxon>
        <taxon>Bacilli</taxon>
        <taxon>Bacillales</taxon>
        <taxon>Paenibacillaceae</taxon>
        <taxon>Paenibacillus</taxon>
    </lineage>
</organism>
<dbReference type="HAMAP" id="MF_00527">
    <property type="entry name" value="3MGH"/>
    <property type="match status" value="1"/>
</dbReference>
<dbReference type="EC" id="3.2.2.-" evidence="5"/>
<keyword evidence="3 5" id="KW-0378">Hydrolase</keyword>
<dbReference type="NCBIfam" id="TIGR00567">
    <property type="entry name" value="3mg"/>
    <property type="match status" value="1"/>
</dbReference>
<protein>
    <recommendedName>
        <fullName evidence="5">Putative 3-methyladenine DNA glycosylase</fullName>
        <ecNumber evidence="5">3.2.2.-</ecNumber>
    </recommendedName>
</protein>
<evidence type="ECO:0000256" key="1">
    <source>
        <dbReference type="ARBA" id="ARBA00009232"/>
    </source>
</evidence>
<dbReference type="SUPFAM" id="SSF50486">
    <property type="entry name" value="FMT C-terminal domain-like"/>
    <property type="match status" value="1"/>
</dbReference>